<name>A0A4Q9JWZ7_9BACT</name>
<protein>
    <submittedName>
        <fullName evidence="2">Uncharacterized protein</fullName>
    </submittedName>
</protein>
<sequence length="148" mass="18077">MMHYKGIDFNVCFCLIQKDFYLKNLQKLNPFLRLTIAEDLLVFAFLINPSIQTANFIGYFYNFNENSISKRKTKEQLQKNLKDYKSILIILQNSNLDQFIIKYFFFHLEKEILKCSYDLKELSYLKYKFLKKKVKFYHYYLKIKNKII</sequence>
<comment type="caution">
    <text evidence="2">The sequence shown here is derived from an EMBL/GenBank/DDBJ whole genome shotgun (WGS) entry which is preliminary data.</text>
</comment>
<evidence type="ECO:0000313" key="2">
    <source>
        <dbReference type="EMBL" id="TBR81941.1"/>
    </source>
</evidence>
<keyword evidence="1" id="KW-0812">Transmembrane</keyword>
<organism evidence="2 3">
    <name type="scientific">Campylobacter novaezeelandiae</name>
    <dbReference type="NCBI Taxonomy" id="2267891"/>
    <lineage>
        <taxon>Bacteria</taxon>
        <taxon>Pseudomonadati</taxon>
        <taxon>Campylobacterota</taxon>
        <taxon>Epsilonproteobacteria</taxon>
        <taxon>Campylobacterales</taxon>
        <taxon>Campylobacteraceae</taxon>
        <taxon>Campylobacter</taxon>
    </lineage>
</organism>
<keyword evidence="3" id="KW-1185">Reference proteome</keyword>
<accession>A0A4Q9JWZ7</accession>
<dbReference type="RefSeq" id="WP_131186407.1">
    <property type="nucleotide sequence ID" value="NZ_QPGR01000002.1"/>
</dbReference>
<feature type="transmembrane region" description="Helical" evidence="1">
    <location>
        <begin position="40"/>
        <end position="61"/>
    </location>
</feature>
<reference evidence="2 3" key="1">
    <citation type="submission" date="2018-07" db="EMBL/GenBank/DDBJ databases">
        <title>Campylobacter zealandensis sp. nov., isolated from birds and water in New Zealand.</title>
        <authorList>
            <person name="Wilkinson D.A."/>
            <person name="Biggs P.J."/>
            <person name="French N.P."/>
            <person name="Midwinter A.C."/>
        </authorList>
    </citation>
    <scope>NUCLEOTIDE SEQUENCE [LARGE SCALE GENOMIC DNA]</scope>
    <source>
        <strain evidence="2 3">B423b</strain>
    </source>
</reference>
<proteinExistence type="predicted"/>
<evidence type="ECO:0000256" key="1">
    <source>
        <dbReference type="SAM" id="Phobius"/>
    </source>
</evidence>
<keyword evidence="1" id="KW-0472">Membrane</keyword>
<keyword evidence="1" id="KW-1133">Transmembrane helix</keyword>
<dbReference type="Proteomes" id="UP000292583">
    <property type="component" value="Unassembled WGS sequence"/>
</dbReference>
<evidence type="ECO:0000313" key="3">
    <source>
        <dbReference type="Proteomes" id="UP000292583"/>
    </source>
</evidence>
<dbReference type="EMBL" id="QPGR01000002">
    <property type="protein sequence ID" value="TBR81941.1"/>
    <property type="molecule type" value="Genomic_DNA"/>
</dbReference>
<gene>
    <name evidence="2" type="ORF">DU473_01260</name>
</gene>
<dbReference type="AlphaFoldDB" id="A0A4Q9JWZ7"/>